<evidence type="ECO:0000313" key="8">
    <source>
        <dbReference type="EMBL" id="TVY34539.1"/>
    </source>
</evidence>
<feature type="domain" description="Major facilitator superfamily (MFS) profile" evidence="7">
    <location>
        <begin position="58"/>
        <end position="191"/>
    </location>
</feature>
<dbReference type="SUPFAM" id="SSF103473">
    <property type="entry name" value="MFS general substrate transporter"/>
    <property type="match status" value="1"/>
</dbReference>
<dbReference type="PANTHER" id="PTHR23504">
    <property type="entry name" value="MAJOR FACILITATOR SUPERFAMILY DOMAIN-CONTAINING PROTEIN 10"/>
    <property type="match status" value="1"/>
</dbReference>
<dbReference type="GO" id="GO:0022857">
    <property type="term" value="F:transmembrane transporter activity"/>
    <property type="evidence" value="ECO:0007669"/>
    <property type="project" value="InterPro"/>
</dbReference>
<dbReference type="PANTHER" id="PTHR23504:SF3">
    <property type="entry name" value="MAJOR FACILITATOR SUPERFAMILY (MFS) PROFILE DOMAIN-CONTAINING PROTEIN"/>
    <property type="match status" value="1"/>
</dbReference>
<gene>
    <name evidence="8" type="primary">azaK_1</name>
    <name evidence="8" type="ORF">LOCC1_G007777</name>
</gene>
<dbReference type="Pfam" id="PF07690">
    <property type="entry name" value="MFS_1"/>
    <property type="match status" value="1"/>
</dbReference>
<evidence type="ECO:0000256" key="4">
    <source>
        <dbReference type="ARBA" id="ARBA00022989"/>
    </source>
</evidence>
<reference evidence="8 9" key="1">
    <citation type="submission" date="2018-05" db="EMBL/GenBank/DDBJ databases">
        <title>Genome sequencing and assembly of the regulated plant pathogen Lachnellula willkommii and related sister species for the development of diagnostic species identification markers.</title>
        <authorList>
            <person name="Giroux E."/>
            <person name="Bilodeau G."/>
        </authorList>
    </citation>
    <scope>NUCLEOTIDE SEQUENCE [LARGE SCALE GENOMIC DNA]</scope>
    <source>
        <strain evidence="8 9">CBS 160.35</strain>
    </source>
</reference>
<dbReference type="InterPro" id="IPR011701">
    <property type="entry name" value="MFS"/>
</dbReference>
<dbReference type="PROSITE" id="PS50850">
    <property type="entry name" value="MFS"/>
    <property type="match status" value="1"/>
</dbReference>
<comment type="subcellular location">
    <subcellularLocation>
        <location evidence="1">Membrane</location>
        <topology evidence="1">Multi-pass membrane protein</topology>
    </subcellularLocation>
</comment>
<dbReference type="InterPro" id="IPR036259">
    <property type="entry name" value="MFS_trans_sf"/>
</dbReference>
<keyword evidence="5 6" id="KW-0472">Membrane</keyword>
<protein>
    <submittedName>
        <fullName evidence="8">Efflux pump</fullName>
    </submittedName>
</protein>
<name>A0A8H8RHE3_9HELO</name>
<evidence type="ECO:0000256" key="1">
    <source>
        <dbReference type="ARBA" id="ARBA00004141"/>
    </source>
</evidence>
<feature type="transmembrane region" description="Helical" evidence="6">
    <location>
        <begin position="153"/>
        <end position="172"/>
    </location>
</feature>
<evidence type="ECO:0000256" key="5">
    <source>
        <dbReference type="ARBA" id="ARBA00023136"/>
    </source>
</evidence>
<dbReference type="AlphaFoldDB" id="A0A8H8RHE3"/>
<dbReference type="OrthoDB" id="419616at2759"/>
<evidence type="ECO:0000256" key="2">
    <source>
        <dbReference type="ARBA" id="ARBA00022448"/>
    </source>
</evidence>
<evidence type="ECO:0000259" key="7">
    <source>
        <dbReference type="PROSITE" id="PS50850"/>
    </source>
</evidence>
<feature type="transmembrane region" description="Helical" evidence="6">
    <location>
        <begin position="95"/>
        <end position="117"/>
    </location>
</feature>
<comment type="caution">
    <text evidence="8">The sequence shown here is derived from an EMBL/GenBank/DDBJ whole genome shotgun (WGS) entry which is preliminary data.</text>
</comment>
<accession>A0A8H8RHE3</accession>
<proteinExistence type="predicted"/>
<keyword evidence="9" id="KW-1185">Reference proteome</keyword>
<feature type="transmembrane region" description="Helical" evidence="6">
    <location>
        <begin position="59"/>
        <end position="80"/>
    </location>
</feature>
<evidence type="ECO:0000256" key="6">
    <source>
        <dbReference type="SAM" id="Phobius"/>
    </source>
</evidence>
<dbReference type="Proteomes" id="UP000443090">
    <property type="component" value="Unassembled WGS sequence"/>
</dbReference>
<dbReference type="EMBL" id="QGMI01001141">
    <property type="protein sequence ID" value="TVY34539.1"/>
    <property type="molecule type" value="Genomic_DNA"/>
</dbReference>
<keyword evidence="3 6" id="KW-0812">Transmembrane</keyword>
<feature type="transmembrane region" description="Helical" evidence="6">
    <location>
        <begin position="129"/>
        <end position="147"/>
    </location>
</feature>
<organism evidence="8 9">
    <name type="scientific">Lachnellula occidentalis</name>
    <dbReference type="NCBI Taxonomy" id="215460"/>
    <lineage>
        <taxon>Eukaryota</taxon>
        <taxon>Fungi</taxon>
        <taxon>Dikarya</taxon>
        <taxon>Ascomycota</taxon>
        <taxon>Pezizomycotina</taxon>
        <taxon>Leotiomycetes</taxon>
        <taxon>Helotiales</taxon>
        <taxon>Lachnaceae</taxon>
        <taxon>Lachnellula</taxon>
    </lineage>
</organism>
<keyword evidence="4 6" id="KW-1133">Transmembrane helix</keyword>
<dbReference type="InterPro" id="IPR020846">
    <property type="entry name" value="MFS_dom"/>
</dbReference>
<evidence type="ECO:0000256" key="3">
    <source>
        <dbReference type="ARBA" id="ARBA00022692"/>
    </source>
</evidence>
<sequence length="191" mass="21187">MAPSNGRKPFDENTPLLAADPLPIYEEALVSEESNGVLKSNGGGDGEEEEDKPLPKLQIFLLCFARLIEPIAFFGIFPFLPKMIEETGGLEEEDIGFYSGFIESAFSFTQMLLMIQWGRASDRVGRKPVLVFSLTGVAIATAIFGLSKKIWQMVLFRCCAGVFAGTIVYELLPKRIRGWFWANQNVQITGP</sequence>
<dbReference type="GO" id="GO:0016020">
    <property type="term" value="C:membrane"/>
    <property type="evidence" value="ECO:0007669"/>
    <property type="project" value="UniProtKB-SubCell"/>
</dbReference>
<dbReference type="Gene3D" id="1.20.1250.20">
    <property type="entry name" value="MFS general substrate transporter like domains"/>
    <property type="match status" value="1"/>
</dbReference>
<evidence type="ECO:0000313" key="9">
    <source>
        <dbReference type="Proteomes" id="UP000443090"/>
    </source>
</evidence>
<keyword evidence="2" id="KW-0813">Transport</keyword>